<dbReference type="Gene3D" id="3.30.240.20">
    <property type="entry name" value="bsu07140 like domains"/>
    <property type="match status" value="2"/>
</dbReference>
<comment type="subcellular location">
    <subcellularLocation>
        <location evidence="1">Cell membrane</location>
        <topology evidence="1">Multi-pass membrane protein</topology>
    </subcellularLocation>
</comment>
<gene>
    <name evidence="9" type="ORF">QQS35_21155</name>
</gene>
<evidence type="ECO:0000259" key="8">
    <source>
        <dbReference type="Pfam" id="PF20730"/>
    </source>
</evidence>
<organism evidence="9 10">
    <name type="scientific">Aquibacillus rhizosphaerae</name>
    <dbReference type="NCBI Taxonomy" id="3051431"/>
    <lineage>
        <taxon>Bacteria</taxon>
        <taxon>Bacillati</taxon>
        <taxon>Bacillota</taxon>
        <taxon>Bacilli</taxon>
        <taxon>Bacillales</taxon>
        <taxon>Bacillaceae</taxon>
        <taxon>Aquibacillus</taxon>
    </lineage>
</organism>
<dbReference type="InterPro" id="IPR023090">
    <property type="entry name" value="UPF0702_alpha/beta_dom_sf"/>
</dbReference>
<comment type="similarity">
    <text evidence="2">Belongs to the UPF0702 family.</text>
</comment>
<name>A0ABT7LED4_9BACI</name>
<evidence type="ECO:0000256" key="3">
    <source>
        <dbReference type="ARBA" id="ARBA00022475"/>
    </source>
</evidence>
<evidence type="ECO:0000256" key="4">
    <source>
        <dbReference type="ARBA" id="ARBA00022692"/>
    </source>
</evidence>
<keyword evidence="5" id="KW-1133">Transmembrane helix</keyword>
<proteinExistence type="inferred from homology"/>
<keyword evidence="3" id="KW-1003">Cell membrane</keyword>
<feature type="domain" description="YetF C-terminal" evidence="7">
    <location>
        <begin position="63"/>
        <end position="196"/>
    </location>
</feature>
<feature type="domain" description="YetF-like N-terminal transmembrane" evidence="8">
    <location>
        <begin position="2"/>
        <end position="59"/>
    </location>
</feature>
<evidence type="ECO:0000313" key="10">
    <source>
        <dbReference type="Proteomes" id="UP001235343"/>
    </source>
</evidence>
<dbReference type="Proteomes" id="UP001235343">
    <property type="component" value="Unassembled WGS sequence"/>
</dbReference>
<accession>A0ABT7LED4</accession>
<sequence>MIAKIIGKTQISQLTAFDFISALIFGELVGNAIFDDQSGIKEIAFAVFLWGSLLYITELLTQRFKRTRALFEGKPNLIIHKGKMQREEMKKSKLDANQLLHLLRGKGAFSVKEVEYAVLETDGSLSVLKKTLDQTPTRQDMNLMAQDVYLPFMLINDGEIIKDSLHEIGKDEPWLKEELNKQNVRSHKDVFYAEYQKGEALYVQTF</sequence>
<dbReference type="PANTHER" id="PTHR34582">
    <property type="entry name" value="UPF0702 TRANSMEMBRANE PROTEIN YCAP"/>
    <property type="match status" value="1"/>
</dbReference>
<evidence type="ECO:0000256" key="6">
    <source>
        <dbReference type="ARBA" id="ARBA00023136"/>
    </source>
</evidence>
<evidence type="ECO:0000256" key="5">
    <source>
        <dbReference type="ARBA" id="ARBA00022989"/>
    </source>
</evidence>
<dbReference type="EMBL" id="JASTZU010000063">
    <property type="protein sequence ID" value="MDL4842950.1"/>
    <property type="molecule type" value="Genomic_DNA"/>
</dbReference>
<reference evidence="9 10" key="1">
    <citation type="submission" date="2023-06" db="EMBL/GenBank/DDBJ databases">
        <title>Aquibacillus rhizosphaerae LR5S19.</title>
        <authorList>
            <person name="Sun J.-Q."/>
        </authorList>
    </citation>
    <scope>NUCLEOTIDE SEQUENCE [LARGE SCALE GENOMIC DNA]</scope>
    <source>
        <strain evidence="9 10">LR5S19</strain>
    </source>
</reference>
<evidence type="ECO:0000256" key="1">
    <source>
        <dbReference type="ARBA" id="ARBA00004651"/>
    </source>
</evidence>
<keyword evidence="6" id="KW-0472">Membrane</keyword>
<dbReference type="InterPro" id="IPR048454">
    <property type="entry name" value="YetF_N"/>
</dbReference>
<evidence type="ECO:0000259" key="7">
    <source>
        <dbReference type="Pfam" id="PF04239"/>
    </source>
</evidence>
<dbReference type="Pfam" id="PF04239">
    <property type="entry name" value="DUF421"/>
    <property type="match status" value="1"/>
</dbReference>
<dbReference type="InterPro" id="IPR007353">
    <property type="entry name" value="DUF421"/>
</dbReference>
<dbReference type="PANTHER" id="PTHR34582:SF5">
    <property type="entry name" value="UPF0702 TRANSMEMBRANE PROTEIN YETF"/>
    <property type="match status" value="1"/>
</dbReference>
<comment type="caution">
    <text evidence="9">The sequence shown here is derived from an EMBL/GenBank/DDBJ whole genome shotgun (WGS) entry which is preliminary data.</text>
</comment>
<evidence type="ECO:0000313" key="9">
    <source>
        <dbReference type="EMBL" id="MDL4842950.1"/>
    </source>
</evidence>
<evidence type="ECO:0000256" key="2">
    <source>
        <dbReference type="ARBA" id="ARBA00006448"/>
    </source>
</evidence>
<dbReference type="Pfam" id="PF20730">
    <property type="entry name" value="YetF_N"/>
    <property type="match status" value="1"/>
</dbReference>
<protein>
    <submittedName>
        <fullName evidence="9">DUF421 domain-containing protein</fullName>
    </submittedName>
</protein>
<keyword evidence="4" id="KW-0812">Transmembrane</keyword>
<keyword evidence="10" id="KW-1185">Reference proteome</keyword>